<reference evidence="2 3" key="1">
    <citation type="submission" date="2014-04" db="EMBL/GenBank/DDBJ databases">
        <authorList>
            <consortium name="DOE Joint Genome Institute"/>
            <person name="Kuo A."/>
            <person name="Kohler A."/>
            <person name="Jargeat P."/>
            <person name="Nagy L.G."/>
            <person name="Floudas D."/>
            <person name="Copeland A."/>
            <person name="Barry K.W."/>
            <person name="Cichocki N."/>
            <person name="Veneault-Fourrey C."/>
            <person name="LaButti K."/>
            <person name="Lindquist E.A."/>
            <person name="Lipzen A."/>
            <person name="Lundell T."/>
            <person name="Morin E."/>
            <person name="Murat C."/>
            <person name="Sun H."/>
            <person name="Tunlid A."/>
            <person name="Henrissat B."/>
            <person name="Grigoriev I.V."/>
            <person name="Hibbett D.S."/>
            <person name="Martin F."/>
            <person name="Nordberg H.P."/>
            <person name="Cantor M.N."/>
            <person name="Hua S.X."/>
        </authorList>
    </citation>
    <scope>NUCLEOTIDE SEQUENCE [LARGE SCALE GENOMIC DNA]</scope>
    <source>
        <strain evidence="2 3">Ve08.2h10</strain>
    </source>
</reference>
<gene>
    <name evidence="2" type="ORF">PAXRUDRAFT_835348</name>
</gene>
<accession>A0A0D0CZ29</accession>
<feature type="region of interest" description="Disordered" evidence="1">
    <location>
        <begin position="1"/>
        <end position="71"/>
    </location>
</feature>
<organism evidence="2 3">
    <name type="scientific">Paxillus rubicundulus Ve08.2h10</name>
    <dbReference type="NCBI Taxonomy" id="930991"/>
    <lineage>
        <taxon>Eukaryota</taxon>
        <taxon>Fungi</taxon>
        <taxon>Dikarya</taxon>
        <taxon>Basidiomycota</taxon>
        <taxon>Agaricomycotina</taxon>
        <taxon>Agaricomycetes</taxon>
        <taxon>Agaricomycetidae</taxon>
        <taxon>Boletales</taxon>
        <taxon>Paxilineae</taxon>
        <taxon>Paxillaceae</taxon>
        <taxon>Paxillus</taxon>
    </lineage>
</organism>
<evidence type="ECO:0000313" key="3">
    <source>
        <dbReference type="Proteomes" id="UP000054538"/>
    </source>
</evidence>
<proteinExistence type="predicted"/>
<feature type="compositionally biased region" description="Basic and acidic residues" evidence="1">
    <location>
        <begin position="37"/>
        <end position="50"/>
    </location>
</feature>
<evidence type="ECO:0000256" key="1">
    <source>
        <dbReference type="SAM" id="MobiDB-lite"/>
    </source>
</evidence>
<sequence length="71" mass="7744">RGKAEVRTPGSWESGGMNSRSRESRVGVPAAPGHWPMDTKESKDDQRGPNDEEEPSDVGQEPGSWSKHLGE</sequence>
<name>A0A0D0CZ29_9AGAM</name>
<dbReference type="HOGENOM" id="CLU_2747028_0_0_1"/>
<dbReference type="InParanoid" id="A0A0D0CZ29"/>
<reference evidence="3" key="2">
    <citation type="submission" date="2015-01" db="EMBL/GenBank/DDBJ databases">
        <title>Evolutionary Origins and Diversification of the Mycorrhizal Mutualists.</title>
        <authorList>
            <consortium name="DOE Joint Genome Institute"/>
            <consortium name="Mycorrhizal Genomics Consortium"/>
            <person name="Kohler A."/>
            <person name="Kuo A."/>
            <person name="Nagy L.G."/>
            <person name="Floudas D."/>
            <person name="Copeland A."/>
            <person name="Barry K.W."/>
            <person name="Cichocki N."/>
            <person name="Veneault-Fourrey C."/>
            <person name="LaButti K."/>
            <person name="Lindquist E.A."/>
            <person name="Lipzen A."/>
            <person name="Lundell T."/>
            <person name="Morin E."/>
            <person name="Murat C."/>
            <person name="Riley R."/>
            <person name="Ohm R."/>
            <person name="Sun H."/>
            <person name="Tunlid A."/>
            <person name="Henrissat B."/>
            <person name="Grigoriev I.V."/>
            <person name="Hibbett D.S."/>
            <person name="Martin F."/>
        </authorList>
    </citation>
    <scope>NUCLEOTIDE SEQUENCE [LARGE SCALE GENOMIC DNA]</scope>
    <source>
        <strain evidence="3">Ve08.2h10</strain>
    </source>
</reference>
<evidence type="ECO:0000313" key="2">
    <source>
        <dbReference type="EMBL" id="KIK76476.1"/>
    </source>
</evidence>
<dbReference type="EMBL" id="KN827465">
    <property type="protein sequence ID" value="KIK76476.1"/>
    <property type="molecule type" value="Genomic_DNA"/>
</dbReference>
<dbReference type="Proteomes" id="UP000054538">
    <property type="component" value="Unassembled WGS sequence"/>
</dbReference>
<protein>
    <submittedName>
        <fullName evidence="2">Unplaced genomic scaffold scaffold_2643, whole genome shotgun sequence</fullName>
    </submittedName>
</protein>
<feature type="non-terminal residue" evidence="2">
    <location>
        <position position="1"/>
    </location>
</feature>
<dbReference type="AlphaFoldDB" id="A0A0D0CZ29"/>
<keyword evidence="3" id="KW-1185">Reference proteome</keyword>